<comment type="function">
    <text evidence="1">Removes C-terminal D-alanyl residues from sugar-peptide cell wall precursors.</text>
</comment>
<evidence type="ECO:0000256" key="11">
    <source>
        <dbReference type="ARBA" id="ARBA00023316"/>
    </source>
</evidence>
<gene>
    <name evidence="18" type="ORF">SAMN05216498_2736</name>
</gene>
<evidence type="ECO:0000256" key="16">
    <source>
        <dbReference type="SAM" id="SignalP"/>
    </source>
</evidence>
<comment type="pathway">
    <text evidence="2">Cell wall biogenesis; peptidoglycan biosynthesis.</text>
</comment>
<dbReference type="RefSeq" id="WP_093857139.1">
    <property type="nucleotide sequence ID" value="NZ_BJVZ01000002.1"/>
</dbReference>
<dbReference type="SUPFAM" id="SSF69189">
    <property type="entry name" value="Penicillin-binding protein associated domain"/>
    <property type="match status" value="1"/>
</dbReference>
<evidence type="ECO:0000313" key="18">
    <source>
        <dbReference type="EMBL" id="SDN63409.1"/>
    </source>
</evidence>
<feature type="active site" evidence="13">
    <location>
        <position position="125"/>
    </location>
</feature>
<dbReference type="Pfam" id="PF07943">
    <property type="entry name" value="PBP5_C"/>
    <property type="match status" value="1"/>
</dbReference>
<feature type="chain" id="PRO_5038424829" description="serine-type D-Ala-D-Ala carboxypeptidase" evidence="16">
    <location>
        <begin position="23"/>
        <end position="388"/>
    </location>
</feature>
<dbReference type="PANTHER" id="PTHR21581">
    <property type="entry name" value="D-ALANYL-D-ALANINE CARBOXYPEPTIDASE"/>
    <property type="match status" value="1"/>
</dbReference>
<reference evidence="18 19" key="1">
    <citation type="submission" date="2016-10" db="EMBL/GenBank/DDBJ databases">
        <authorList>
            <person name="de Groot N.N."/>
        </authorList>
    </citation>
    <scope>NUCLEOTIDE SEQUENCE [LARGE SCALE GENOMIC DNA]</scope>
    <source>
        <strain evidence="18 19">CGMCC 1.3442</strain>
    </source>
</reference>
<keyword evidence="19" id="KW-1185">Reference proteome</keyword>
<dbReference type="Gene3D" id="3.40.710.10">
    <property type="entry name" value="DD-peptidase/beta-lactamase superfamily"/>
    <property type="match status" value="1"/>
</dbReference>
<evidence type="ECO:0000256" key="4">
    <source>
        <dbReference type="ARBA" id="ARBA00012448"/>
    </source>
</evidence>
<evidence type="ECO:0000256" key="7">
    <source>
        <dbReference type="ARBA" id="ARBA00022729"/>
    </source>
</evidence>
<feature type="active site" description="Acyl-ester intermediate" evidence="13">
    <location>
        <position position="65"/>
    </location>
</feature>
<dbReference type="InterPro" id="IPR015956">
    <property type="entry name" value="Peniciliin-bd_prot_C_sf"/>
</dbReference>
<evidence type="ECO:0000259" key="17">
    <source>
        <dbReference type="SMART" id="SM00936"/>
    </source>
</evidence>
<evidence type="ECO:0000256" key="8">
    <source>
        <dbReference type="ARBA" id="ARBA00022801"/>
    </source>
</evidence>
<keyword evidence="11" id="KW-0961">Cell wall biogenesis/degradation</keyword>
<dbReference type="GO" id="GO:0008360">
    <property type="term" value="P:regulation of cell shape"/>
    <property type="evidence" value="ECO:0007669"/>
    <property type="project" value="UniProtKB-KW"/>
</dbReference>
<dbReference type="InterPro" id="IPR012907">
    <property type="entry name" value="Peptidase_S11_C"/>
</dbReference>
<evidence type="ECO:0000256" key="6">
    <source>
        <dbReference type="ARBA" id="ARBA00022670"/>
    </source>
</evidence>
<keyword evidence="9" id="KW-0133">Cell shape</keyword>
<keyword evidence="10" id="KW-0573">Peptidoglycan synthesis</keyword>
<keyword evidence="5 18" id="KW-0121">Carboxypeptidase</keyword>
<dbReference type="Proteomes" id="UP000199334">
    <property type="component" value="Unassembled WGS sequence"/>
</dbReference>
<dbReference type="OrthoDB" id="9791132at2"/>
<keyword evidence="8" id="KW-0378">Hydrolase</keyword>
<feature type="active site" description="Proton acceptor" evidence="13">
    <location>
        <position position="68"/>
    </location>
</feature>
<evidence type="ECO:0000256" key="5">
    <source>
        <dbReference type="ARBA" id="ARBA00022645"/>
    </source>
</evidence>
<dbReference type="AlphaFoldDB" id="A0A1H0CZW7"/>
<name>A0A1H0CZW7_9BACI</name>
<dbReference type="STRING" id="237069.SAMN05216498_2736"/>
<feature type="signal peptide" evidence="16">
    <location>
        <begin position="1"/>
        <end position="22"/>
    </location>
</feature>
<dbReference type="Gene3D" id="2.60.410.10">
    <property type="entry name" value="D-Ala-D-Ala carboxypeptidase, C-terminal domain"/>
    <property type="match status" value="1"/>
</dbReference>
<evidence type="ECO:0000256" key="2">
    <source>
        <dbReference type="ARBA" id="ARBA00004752"/>
    </source>
</evidence>
<keyword evidence="7 16" id="KW-0732">Signal</keyword>
<evidence type="ECO:0000256" key="10">
    <source>
        <dbReference type="ARBA" id="ARBA00022984"/>
    </source>
</evidence>
<feature type="binding site" evidence="14">
    <location>
        <position position="231"/>
    </location>
    <ligand>
        <name>substrate</name>
    </ligand>
</feature>
<dbReference type="GO" id="GO:0071555">
    <property type="term" value="P:cell wall organization"/>
    <property type="evidence" value="ECO:0007669"/>
    <property type="project" value="UniProtKB-KW"/>
</dbReference>
<dbReference type="GO" id="GO:0009002">
    <property type="term" value="F:serine-type D-Ala-D-Ala carboxypeptidase activity"/>
    <property type="evidence" value="ECO:0007669"/>
    <property type="project" value="UniProtKB-EC"/>
</dbReference>
<dbReference type="InterPro" id="IPR018044">
    <property type="entry name" value="Peptidase_S11"/>
</dbReference>
<dbReference type="InterPro" id="IPR001967">
    <property type="entry name" value="Peptidase_S11_N"/>
</dbReference>
<evidence type="ECO:0000256" key="3">
    <source>
        <dbReference type="ARBA" id="ARBA00007164"/>
    </source>
</evidence>
<evidence type="ECO:0000256" key="9">
    <source>
        <dbReference type="ARBA" id="ARBA00022960"/>
    </source>
</evidence>
<dbReference type="InterPro" id="IPR012338">
    <property type="entry name" value="Beta-lactam/transpept-like"/>
</dbReference>
<feature type="domain" description="Peptidase S11 D-Ala-D-Ala carboxypeptidase A C-terminal" evidence="17">
    <location>
        <begin position="281"/>
        <end position="370"/>
    </location>
</feature>
<evidence type="ECO:0000256" key="12">
    <source>
        <dbReference type="ARBA" id="ARBA00034000"/>
    </source>
</evidence>
<evidence type="ECO:0000256" key="13">
    <source>
        <dbReference type="PIRSR" id="PIRSR618044-1"/>
    </source>
</evidence>
<accession>A0A1H0CZW7</accession>
<dbReference type="SUPFAM" id="SSF56601">
    <property type="entry name" value="beta-lactamase/transpeptidase-like"/>
    <property type="match status" value="1"/>
</dbReference>
<dbReference type="InterPro" id="IPR037167">
    <property type="entry name" value="Peptidase_S11_C_sf"/>
</dbReference>
<comment type="similarity">
    <text evidence="3 15">Belongs to the peptidase S11 family.</text>
</comment>
<dbReference type="EMBL" id="FNIG01000006">
    <property type="protein sequence ID" value="SDN63409.1"/>
    <property type="molecule type" value="Genomic_DNA"/>
</dbReference>
<proteinExistence type="inferred from homology"/>
<dbReference type="Pfam" id="PF00768">
    <property type="entry name" value="Peptidase_S11"/>
    <property type="match status" value="1"/>
</dbReference>
<organism evidence="18 19">
    <name type="scientific">Tenuibacillus multivorans</name>
    <dbReference type="NCBI Taxonomy" id="237069"/>
    <lineage>
        <taxon>Bacteria</taxon>
        <taxon>Bacillati</taxon>
        <taxon>Bacillota</taxon>
        <taxon>Bacilli</taxon>
        <taxon>Bacillales</taxon>
        <taxon>Bacillaceae</taxon>
        <taxon>Tenuibacillus</taxon>
    </lineage>
</organism>
<comment type="catalytic activity">
    <reaction evidence="12">
        <text>Preferential cleavage: (Ac)2-L-Lys-D-Ala-|-D-Ala. Also transpeptidation of peptidyl-alanyl moieties that are N-acyl substituents of D-alanine.</text>
        <dbReference type="EC" id="3.4.16.4"/>
    </reaction>
</comment>
<sequence length="388" mass="43718">MKYKFLISVLVFTLLLPSPALLAEQQEGGEPSDLTESAKSALLMEFDTGEIMYNEESSKRLPPASMTKIMTMLLVMEALDEGTITLDEKVRVSEHAASMGGTQIYLEPFEEMTVKDLLKAVAVASANDASVALAERIAATEEVFVEMMNEKAKSLGLKDTNFVNTTGLPAENHYSSAYDMAVMARELLKHEEITEYTKIYEDYLRKGTDDEFWLVNTNRLVKFYQGVDGLKTGYTSKAKYSLTATAKRDDMRMIAVVMGADTAKDRNKDITNMLDYAFGHYDVKRLFSKDDKVHEWEPLKSNSKIYASPKSNVSLLVKKGDSLEDYQTKIETKSNTWPVEKGDEVGKIKVVKDDEVVAEYPLIVMNDVKDANIWTLWKRSLKSIHRGK</sequence>
<dbReference type="PANTHER" id="PTHR21581:SF6">
    <property type="entry name" value="TRAFFICKING PROTEIN PARTICLE COMPLEX SUBUNIT 12"/>
    <property type="match status" value="1"/>
</dbReference>
<dbReference type="GO" id="GO:0006508">
    <property type="term" value="P:proteolysis"/>
    <property type="evidence" value="ECO:0007669"/>
    <property type="project" value="UniProtKB-KW"/>
</dbReference>
<evidence type="ECO:0000256" key="1">
    <source>
        <dbReference type="ARBA" id="ARBA00003217"/>
    </source>
</evidence>
<evidence type="ECO:0000313" key="19">
    <source>
        <dbReference type="Proteomes" id="UP000199334"/>
    </source>
</evidence>
<evidence type="ECO:0000256" key="15">
    <source>
        <dbReference type="RuleBase" id="RU004016"/>
    </source>
</evidence>
<keyword evidence="6" id="KW-0645">Protease</keyword>
<dbReference type="PRINTS" id="PR00725">
    <property type="entry name" value="DADACBPTASE1"/>
</dbReference>
<dbReference type="GO" id="GO:0009252">
    <property type="term" value="P:peptidoglycan biosynthetic process"/>
    <property type="evidence" value="ECO:0007669"/>
    <property type="project" value="UniProtKB-UniPathway"/>
</dbReference>
<dbReference type="UniPathway" id="UPA00219"/>
<evidence type="ECO:0000256" key="14">
    <source>
        <dbReference type="PIRSR" id="PIRSR618044-2"/>
    </source>
</evidence>
<dbReference type="SMART" id="SM00936">
    <property type="entry name" value="PBP5_C"/>
    <property type="match status" value="1"/>
</dbReference>
<protein>
    <recommendedName>
        <fullName evidence="4">serine-type D-Ala-D-Ala carboxypeptidase</fullName>
        <ecNumber evidence="4">3.4.16.4</ecNumber>
    </recommendedName>
</protein>
<dbReference type="EC" id="3.4.16.4" evidence="4"/>